<dbReference type="InterPro" id="IPR015421">
    <property type="entry name" value="PyrdxlP-dep_Trfase_major"/>
</dbReference>
<dbReference type="Gene3D" id="3.90.1150.10">
    <property type="entry name" value="Aspartate Aminotransferase, domain 1"/>
    <property type="match status" value="1"/>
</dbReference>
<dbReference type="PANTHER" id="PTHR21152:SF40">
    <property type="entry name" value="ALANINE--GLYOXYLATE AMINOTRANSFERASE"/>
    <property type="match status" value="1"/>
</dbReference>
<dbReference type="InterPro" id="IPR015422">
    <property type="entry name" value="PyrdxlP-dep_Trfase_small"/>
</dbReference>
<dbReference type="EMBL" id="LJIG01016145">
    <property type="protein sequence ID" value="KRT81481.1"/>
    <property type="molecule type" value="Genomic_DNA"/>
</dbReference>
<evidence type="ECO:0000256" key="4">
    <source>
        <dbReference type="RuleBase" id="RU004504"/>
    </source>
</evidence>
<dbReference type="Proteomes" id="UP000051574">
    <property type="component" value="Unassembled WGS sequence"/>
</dbReference>
<evidence type="ECO:0000256" key="1">
    <source>
        <dbReference type="ARBA" id="ARBA00001933"/>
    </source>
</evidence>
<dbReference type="AlphaFoldDB" id="A0A0T6B2B8"/>
<comment type="caution">
    <text evidence="6">The sequence shown here is derived from an EMBL/GenBank/DDBJ whole genome shotgun (WGS) entry which is preliminary data.</text>
</comment>
<keyword evidence="2" id="KW-0663">Pyridoxal phosphate</keyword>
<protein>
    <recommendedName>
        <fullName evidence="5">Aminotransferase class V domain-containing protein</fullName>
    </recommendedName>
</protein>
<evidence type="ECO:0000256" key="3">
    <source>
        <dbReference type="RuleBase" id="RU004075"/>
    </source>
</evidence>
<evidence type="ECO:0000313" key="6">
    <source>
        <dbReference type="EMBL" id="KRT81481.1"/>
    </source>
</evidence>
<sequence length="213" mass="23753">DTVASLGSVPVKMDEWAIDALYTGSQKCLSAPPGITPISFSEKAEQKLFSRKTPVAVYYLDMKELGNYWNCYDEPIAYHHTGCTTLFCAFREALAIICEEGIENSIRRQHQMCAQRLYNGLERLGLQPLVQDVHKRLPTITTLKVPNYINWKDAVLYASKKYNFELAGGVGPTAGKVFRIGIMGYNATFENVDVALQILEDSVKYAGSKASKL</sequence>
<comment type="similarity">
    <text evidence="3">Belongs to the class-V pyridoxal-phosphate-dependent aminotransferase family.</text>
</comment>
<keyword evidence="7" id="KW-1185">Reference proteome</keyword>
<evidence type="ECO:0000259" key="5">
    <source>
        <dbReference type="Pfam" id="PF00266"/>
    </source>
</evidence>
<proteinExistence type="inferred from homology"/>
<dbReference type="Pfam" id="PF00266">
    <property type="entry name" value="Aminotran_5"/>
    <property type="match status" value="1"/>
</dbReference>
<comment type="cofactor">
    <cofactor evidence="1 4">
        <name>pyridoxal 5'-phosphate</name>
        <dbReference type="ChEBI" id="CHEBI:597326"/>
    </cofactor>
</comment>
<dbReference type="PROSITE" id="PS00595">
    <property type="entry name" value="AA_TRANSFER_CLASS_5"/>
    <property type="match status" value="1"/>
</dbReference>
<evidence type="ECO:0000256" key="2">
    <source>
        <dbReference type="ARBA" id="ARBA00022898"/>
    </source>
</evidence>
<dbReference type="Gene3D" id="3.40.640.10">
    <property type="entry name" value="Type I PLP-dependent aspartate aminotransferase-like (Major domain)"/>
    <property type="match status" value="1"/>
</dbReference>
<dbReference type="GO" id="GO:0004760">
    <property type="term" value="F:L-serine-pyruvate transaminase activity"/>
    <property type="evidence" value="ECO:0007669"/>
    <property type="project" value="TreeGrafter"/>
</dbReference>
<dbReference type="PANTHER" id="PTHR21152">
    <property type="entry name" value="AMINOTRANSFERASE CLASS V"/>
    <property type="match status" value="1"/>
</dbReference>
<reference evidence="6 7" key="1">
    <citation type="submission" date="2015-09" db="EMBL/GenBank/DDBJ databases">
        <title>Draft genome of the scarab beetle Oryctes borbonicus.</title>
        <authorList>
            <person name="Meyer J.M."/>
            <person name="Markov G.V."/>
            <person name="Baskaran P."/>
            <person name="Herrmann M."/>
            <person name="Sommer R.J."/>
            <person name="Roedelsperger C."/>
        </authorList>
    </citation>
    <scope>NUCLEOTIDE SEQUENCE [LARGE SCALE GENOMIC DNA]</scope>
    <source>
        <strain evidence="6">OB123</strain>
        <tissue evidence="6">Whole animal</tissue>
    </source>
</reference>
<dbReference type="OrthoDB" id="7403325at2759"/>
<name>A0A0T6B2B8_9SCAR</name>
<gene>
    <name evidence="6" type="ORF">AMK59_5752</name>
</gene>
<dbReference type="GO" id="GO:0008453">
    <property type="term" value="F:alanine-glyoxylate transaminase activity"/>
    <property type="evidence" value="ECO:0007669"/>
    <property type="project" value="TreeGrafter"/>
</dbReference>
<feature type="domain" description="Aminotransferase class V" evidence="5">
    <location>
        <begin position="1"/>
        <end position="193"/>
    </location>
</feature>
<accession>A0A0T6B2B8</accession>
<feature type="non-terminal residue" evidence="6">
    <location>
        <position position="1"/>
    </location>
</feature>
<dbReference type="SUPFAM" id="SSF53383">
    <property type="entry name" value="PLP-dependent transferases"/>
    <property type="match status" value="1"/>
</dbReference>
<evidence type="ECO:0000313" key="7">
    <source>
        <dbReference type="Proteomes" id="UP000051574"/>
    </source>
</evidence>
<organism evidence="6 7">
    <name type="scientific">Oryctes borbonicus</name>
    <dbReference type="NCBI Taxonomy" id="1629725"/>
    <lineage>
        <taxon>Eukaryota</taxon>
        <taxon>Metazoa</taxon>
        <taxon>Ecdysozoa</taxon>
        <taxon>Arthropoda</taxon>
        <taxon>Hexapoda</taxon>
        <taxon>Insecta</taxon>
        <taxon>Pterygota</taxon>
        <taxon>Neoptera</taxon>
        <taxon>Endopterygota</taxon>
        <taxon>Coleoptera</taxon>
        <taxon>Polyphaga</taxon>
        <taxon>Scarabaeiformia</taxon>
        <taxon>Scarabaeidae</taxon>
        <taxon>Dynastinae</taxon>
        <taxon>Oryctes</taxon>
    </lineage>
</organism>
<dbReference type="InterPro" id="IPR015424">
    <property type="entry name" value="PyrdxlP-dep_Trfase"/>
</dbReference>
<dbReference type="GO" id="GO:0005777">
    <property type="term" value="C:peroxisome"/>
    <property type="evidence" value="ECO:0007669"/>
    <property type="project" value="TreeGrafter"/>
</dbReference>
<dbReference type="GO" id="GO:0019265">
    <property type="term" value="P:glycine biosynthetic process, by transamination of glyoxylate"/>
    <property type="evidence" value="ECO:0007669"/>
    <property type="project" value="TreeGrafter"/>
</dbReference>
<dbReference type="InterPro" id="IPR000192">
    <property type="entry name" value="Aminotrans_V_dom"/>
</dbReference>
<dbReference type="InterPro" id="IPR020578">
    <property type="entry name" value="Aminotrans_V_PyrdxlP_BS"/>
</dbReference>